<feature type="compositionally biased region" description="Low complexity" evidence="4">
    <location>
        <begin position="949"/>
        <end position="958"/>
    </location>
</feature>
<dbReference type="PROSITE" id="PS50102">
    <property type="entry name" value="RRM"/>
    <property type="match status" value="2"/>
</dbReference>
<dbReference type="GO" id="GO:0005829">
    <property type="term" value="C:cytosol"/>
    <property type="evidence" value="ECO:0007669"/>
    <property type="project" value="TreeGrafter"/>
</dbReference>
<dbReference type="AlphaFoldDB" id="V5EVC9"/>
<dbReference type="OrthoDB" id="446113at2759"/>
<feature type="compositionally biased region" description="Low complexity" evidence="4">
    <location>
        <begin position="489"/>
        <end position="530"/>
    </location>
</feature>
<dbReference type="STRING" id="1365824.V5EVC9"/>
<feature type="compositionally biased region" description="Basic and acidic residues" evidence="4">
    <location>
        <begin position="275"/>
        <end position="291"/>
    </location>
</feature>
<feature type="compositionally biased region" description="Low complexity" evidence="4">
    <location>
        <begin position="928"/>
        <end position="939"/>
    </location>
</feature>
<feature type="region of interest" description="Disordered" evidence="4">
    <location>
        <begin position="414"/>
        <end position="586"/>
    </location>
</feature>
<dbReference type="Proteomes" id="UP000019377">
    <property type="component" value="Unassembled WGS sequence"/>
</dbReference>
<feature type="compositionally biased region" description="Low complexity" evidence="4">
    <location>
        <begin position="188"/>
        <end position="228"/>
    </location>
</feature>
<keyword evidence="1" id="KW-0677">Repeat</keyword>
<dbReference type="InterPro" id="IPR000504">
    <property type="entry name" value="RRM_dom"/>
</dbReference>
<organism evidence="6 7">
    <name type="scientific">Kalmanozyma brasiliensis (strain GHG001)</name>
    <name type="common">Yeast</name>
    <name type="synonym">Pseudozyma brasiliensis</name>
    <dbReference type="NCBI Taxonomy" id="1365824"/>
    <lineage>
        <taxon>Eukaryota</taxon>
        <taxon>Fungi</taxon>
        <taxon>Dikarya</taxon>
        <taxon>Basidiomycota</taxon>
        <taxon>Ustilaginomycotina</taxon>
        <taxon>Ustilaginomycetes</taxon>
        <taxon>Ustilaginales</taxon>
        <taxon>Ustilaginaceae</taxon>
        <taxon>Kalmanozyma</taxon>
    </lineage>
</organism>
<dbReference type="SMART" id="SM00360">
    <property type="entry name" value="RRM"/>
    <property type="match status" value="2"/>
</dbReference>
<dbReference type="PANTHER" id="PTHR47640:SF10">
    <property type="entry name" value="TRNA SELENOCYSTEINE 1-ASSOCIATED PROTEIN 1-RELATED"/>
    <property type="match status" value="1"/>
</dbReference>
<dbReference type="PANTHER" id="PTHR47640">
    <property type="entry name" value="TRNA SELENOCYSTEINE 1-ASSOCIATED PROTEIN 1-RELATED-RELATED"/>
    <property type="match status" value="1"/>
</dbReference>
<feature type="region of interest" description="Disordered" evidence="4">
    <location>
        <begin position="749"/>
        <end position="875"/>
    </location>
</feature>
<feature type="region of interest" description="Disordered" evidence="4">
    <location>
        <begin position="711"/>
        <end position="733"/>
    </location>
</feature>
<feature type="compositionally biased region" description="Polar residues" evidence="4">
    <location>
        <begin position="1"/>
        <end position="19"/>
    </location>
</feature>
<keyword evidence="2 3" id="KW-0694">RNA-binding</keyword>
<dbReference type="OMA" id="RMNGFPI"/>
<feature type="compositionally biased region" description="Polar residues" evidence="4">
    <location>
        <begin position="800"/>
        <end position="810"/>
    </location>
</feature>
<dbReference type="Pfam" id="PF00076">
    <property type="entry name" value="RRM_1"/>
    <property type="match status" value="2"/>
</dbReference>
<feature type="domain" description="RRM" evidence="5">
    <location>
        <begin position="313"/>
        <end position="432"/>
    </location>
</feature>
<reference evidence="7" key="1">
    <citation type="journal article" date="2013" name="Genome Announc.">
        <title>Draft genome sequence of Pseudozyma brasiliensis sp. nov. strain GHG001, a high producer of endo-1,4-xylanase isolated from an insect pest of sugarcane.</title>
        <authorList>
            <person name="Oliveira J.V.D.C."/>
            <person name="dos Santos R.A.C."/>
            <person name="Borges T.A."/>
            <person name="Riano-Pachon D.M."/>
            <person name="Goldman G.H."/>
        </authorList>
    </citation>
    <scope>NUCLEOTIDE SEQUENCE [LARGE SCALE GENOMIC DNA]</scope>
    <source>
        <strain evidence="7">GHG001</strain>
    </source>
</reference>
<feature type="compositionally biased region" description="Polar residues" evidence="4">
    <location>
        <begin position="292"/>
        <end position="302"/>
    </location>
</feature>
<keyword evidence="7" id="KW-1185">Reference proteome</keyword>
<evidence type="ECO:0000256" key="2">
    <source>
        <dbReference type="ARBA" id="ARBA00022884"/>
    </source>
</evidence>
<dbReference type="InterPro" id="IPR012677">
    <property type="entry name" value="Nucleotide-bd_a/b_plait_sf"/>
</dbReference>
<feature type="compositionally biased region" description="Low complexity" evidence="4">
    <location>
        <begin position="776"/>
        <end position="799"/>
    </location>
</feature>
<feature type="domain" description="RRM" evidence="5">
    <location>
        <begin position="586"/>
        <end position="658"/>
    </location>
</feature>
<protein>
    <recommendedName>
        <fullName evidence="5">RRM domain-containing protein</fullName>
    </recommendedName>
</protein>
<evidence type="ECO:0000313" key="6">
    <source>
        <dbReference type="EMBL" id="EST06144.1"/>
    </source>
</evidence>
<evidence type="ECO:0000256" key="3">
    <source>
        <dbReference type="PROSITE-ProRule" id="PRU00176"/>
    </source>
</evidence>
<dbReference type="HOGENOM" id="CLU_304195_0_0_1"/>
<dbReference type="GO" id="GO:0003729">
    <property type="term" value="F:mRNA binding"/>
    <property type="evidence" value="ECO:0007669"/>
    <property type="project" value="InterPro"/>
</dbReference>
<dbReference type="Gene3D" id="3.30.70.330">
    <property type="match status" value="2"/>
</dbReference>
<dbReference type="SUPFAM" id="SSF54928">
    <property type="entry name" value="RNA-binding domain, RBD"/>
    <property type="match status" value="1"/>
</dbReference>
<name>V5EVC9_KALBG</name>
<dbReference type="InterPro" id="IPR035979">
    <property type="entry name" value="RBD_domain_sf"/>
</dbReference>
<feature type="compositionally biased region" description="Low complexity" evidence="4">
    <location>
        <begin position="711"/>
        <end position="723"/>
    </location>
</feature>
<sequence>MSSDAPSQNMASFNLSQFPSDELDRMTGVRGSPFTRTLSSEDGHATVNLPQGSAALTGQHGYDSMGANGFYGSGNNAGSNNAMSNSISSLHSVSSNTSAGGNGPNGRTGYDQASRLRQTFNNARSSSPLSRPPLFSPNLLHEMERASQQVRSPSGSHPASSPPPRSNVTSPRYFTEPHYTSNPPPHLQHSLQHSQQHSHQQQQQQYQNQPHSRQQSHQQSQIHPSQPHGSNFSNQHASHPTSHQHGNMQHSSQSRNATMGPLDFLPSTQPSALSPHDRPHSSLSERLHDNASRNNGPGTAQSPVGGFNKDSEFSIFVGDLSPDLREEDLVAQFLQPPAWPHNHAFASAVINAQQAQGIYQPGKHIGPAPFHSTKSAKIMTDPVTGASKGYGFVRFSLEADCNRALVEMQGVVVSPANGLSPGRPLRVSTATPKNRGPGPAPSGPNGQMDPHQQHLRMPTPHNPAHSVGPTFLYGGAQGGGSGARSEVVSPQPQTRQQSSPPNPTSVISPISPTSPYDGPGSGSVSGSFGPLYGGFPSNGADSARDSSPAGMPRSHTPSSAPPIPPQQQGGGGSGNPGDSAADPNNTTVFVGGLSSLISEATLRRYFEHFGEITYVKIPPGKGCGFVQYVRKQDAEIAIQRMNGFPILNSKIRLSWGRSQGDKAAAAAAQTMAQYAQLGQLAGLAGLSTLSPSQLAQLAGLGSALSAAQAQAQAQSQGPAQRGPPGFGLGGAGGLANDPLSTLARQLATANMGPPPALGNQGLPGIGQRAPLPSFLQNQQQQQPHQGQQMPHHQHQQQQPSFRGQTGFPSQNAGPPGMGPNGGAGYGSNANQGFEFDQRGGNAPDHHFGSQDGPFSRAPFPPHQSQQDGFSTAPPLSESELADAFASLDFDETTRAALAQRLQGMQSGGLNAKRTDSFSGGYNRDPNAFMFSPFSPSDSPLVGGKSDLPQSQSASSSLHLSHRAEEDGEAAGAGNGADR</sequence>
<feature type="region of interest" description="Disordered" evidence="4">
    <location>
        <begin position="905"/>
        <end position="978"/>
    </location>
</feature>
<proteinExistence type="predicted"/>
<evidence type="ECO:0000256" key="1">
    <source>
        <dbReference type="ARBA" id="ARBA00022737"/>
    </source>
</evidence>
<dbReference type="eggNOG" id="KOG0118">
    <property type="taxonomic scope" value="Eukaryota"/>
</dbReference>
<feature type="compositionally biased region" description="Polar residues" evidence="4">
    <location>
        <begin position="229"/>
        <end position="257"/>
    </location>
</feature>
<accession>V5EVC9</accession>
<gene>
    <name evidence="6" type="ORF">PSEUBRA_SCAF3g03667</name>
</gene>
<feature type="compositionally biased region" description="Gly residues" evidence="4">
    <location>
        <begin position="724"/>
        <end position="733"/>
    </location>
</feature>
<dbReference type="EMBL" id="KI545873">
    <property type="protein sequence ID" value="EST06144.1"/>
    <property type="molecule type" value="Genomic_DNA"/>
</dbReference>
<feature type="region of interest" description="Disordered" evidence="4">
    <location>
        <begin position="1"/>
        <end position="57"/>
    </location>
</feature>
<dbReference type="InterPro" id="IPR050825">
    <property type="entry name" value="RBM42_RBP45_47-like"/>
</dbReference>
<feature type="region of interest" description="Disordered" evidence="4">
    <location>
        <begin position="88"/>
        <end position="111"/>
    </location>
</feature>
<evidence type="ECO:0000313" key="7">
    <source>
        <dbReference type="Proteomes" id="UP000019377"/>
    </source>
</evidence>
<evidence type="ECO:0000256" key="4">
    <source>
        <dbReference type="SAM" id="MobiDB-lite"/>
    </source>
</evidence>
<feature type="compositionally biased region" description="Low complexity" evidence="4">
    <location>
        <begin position="88"/>
        <end position="98"/>
    </location>
</feature>
<feature type="region of interest" description="Disordered" evidence="4">
    <location>
        <begin position="145"/>
        <end position="308"/>
    </location>
</feature>
<evidence type="ECO:0000259" key="5">
    <source>
        <dbReference type="PROSITE" id="PS50102"/>
    </source>
</evidence>